<gene>
    <name evidence="2" type="ORF">TPC1_30778</name>
</gene>
<feature type="non-terminal residue" evidence="2">
    <location>
        <position position="1"/>
    </location>
</feature>
<feature type="compositionally biased region" description="Polar residues" evidence="1">
    <location>
        <begin position="395"/>
        <end position="414"/>
    </location>
</feature>
<organism evidence="2">
    <name type="scientific">Trepomonas sp. PC1</name>
    <dbReference type="NCBI Taxonomy" id="1076344"/>
    <lineage>
        <taxon>Eukaryota</taxon>
        <taxon>Metamonada</taxon>
        <taxon>Diplomonadida</taxon>
        <taxon>Hexamitidae</taxon>
        <taxon>Hexamitinae</taxon>
        <taxon>Trepomonas</taxon>
    </lineage>
</organism>
<feature type="compositionally biased region" description="Basic and acidic residues" evidence="1">
    <location>
        <begin position="423"/>
        <end position="435"/>
    </location>
</feature>
<accession>A0A146JYW2</accession>
<dbReference type="EMBL" id="GDID01006879">
    <property type="protein sequence ID" value="JAP89727.1"/>
    <property type="molecule type" value="Transcribed_RNA"/>
</dbReference>
<dbReference type="AlphaFoldDB" id="A0A146JYW2"/>
<reference evidence="2" key="1">
    <citation type="submission" date="2015-07" db="EMBL/GenBank/DDBJ databases">
        <title>Adaptation to a free-living lifestyle via gene acquisitions in the diplomonad Trepomonas sp. PC1.</title>
        <authorList>
            <person name="Xu F."/>
            <person name="Jerlstrom-Hultqvist J."/>
            <person name="Kolisko M."/>
            <person name="Simpson A.G.B."/>
            <person name="Roger A.J."/>
            <person name="Svard S.G."/>
            <person name="Andersson J.O."/>
        </authorList>
    </citation>
    <scope>NUCLEOTIDE SEQUENCE</scope>
    <source>
        <strain evidence="2">PC1</strain>
    </source>
</reference>
<feature type="non-terminal residue" evidence="2">
    <location>
        <position position="487"/>
    </location>
</feature>
<name>A0A146JYW2_9EUKA</name>
<feature type="region of interest" description="Disordered" evidence="1">
    <location>
        <begin position="338"/>
        <end position="358"/>
    </location>
</feature>
<protein>
    <submittedName>
        <fullName evidence="2">Uncharacterized protein</fullName>
    </submittedName>
</protein>
<sequence>PVPNYRTKKQIPDFALQLLQAPDDVEYITSLPFENQQLKPCYQPNPMRYQAPRKDELFHVPSFSPEKIIRYQQSFDDTTFNVVVDAVNILTDKRIQQKQQLDNILTQRAKIPQEVVKYSYKAPVYNYEQSSQRIMEEIQTDSVQPRMQIMDSIGQDVVPSQAFQQKGNMQYQQTDAIQQSLKQYLNQQIGEYKKSVQKQQPVVYSNQNVVVDSSQVLIQNEDWHEQAEPNKKFTQTPQEIINAQRQENFVNQNQQHYQNQPQQIQQNQPQTQPTQPKNPQANKIFASDAVSPREKVPTHPAASMSNIEDSALGSLNIPVSTQKRNEVLVQLPDDLNKPEIEIPKPLPAIKPPPEESDYQNIKQQGSLMIAVANPDDFSISSQMIATKPEVKQEQKNPSPENASVMHQQQDTLKQIQKLMESSESEKPQKAQEKPIQKTVPTQPIKKKKKKVVQKMQESEDDSFNQILGGTNFKKRAEALTQPKFKDN</sequence>
<proteinExistence type="predicted"/>
<evidence type="ECO:0000313" key="2">
    <source>
        <dbReference type="EMBL" id="JAP89727.1"/>
    </source>
</evidence>
<evidence type="ECO:0000256" key="1">
    <source>
        <dbReference type="SAM" id="MobiDB-lite"/>
    </source>
</evidence>
<feature type="region of interest" description="Disordered" evidence="1">
    <location>
        <begin position="388"/>
        <end position="472"/>
    </location>
</feature>
<feature type="region of interest" description="Disordered" evidence="1">
    <location>
        <begin position="254"/>
        <end position="280"/>
    </location>
</feature>